<evidence type="ECO:0000259" key="7">
    <source>
        <dbReference type="PROSITE" id="PS51198"/>
    </source>
</evidence>
<dbReference type="SUPFAM" id="SSF52540">
    <property type="entry name" value="P-loop containing nucleoside triphosphate hydrolases"/>
    <property type="match status" value="1"/>
</dbReference>
<evidence type="ECO:0000256" key="6">
    <source>
        <dbReference type="SAM" id="Coils"/>
    </source>
</evidence>
<feature type="coiled-coil region" evidence="6">
    <location>
        <begin position="599"/>
        <end position="626"/>
    </location>
</feature>
<reference evidence="8 9" key="1">
    <citation type="journal article" date="2020" name="Biotechnol. Biofuels">
        <title>New insights from the biogas microbiome by comprehensive genome-resolved metagenomics of nearly 1600 species originating from multiple anaerobic digesters.</title>
        <authorList>
            <person name="Campanaro S."/>
            <person name="Treu L."/>
            <person name="Rodriguez-R L.M."/>
            <person name="Kovalovszki A."/>
            <person name="Ziels R.M."/>
            <person name="Maus I."/>
            <person name="Zhu X."/>
            <person name="Kougias P.G."/>
            <person name="Basile A."/>
            <person name="Luo G."/>
            <person name="Schluter A."/>
            <person name="Konstantinidis K.T."/>
            <person name="Angelidaki I."/>
        </authorList>
    </citation>
    <scope>NUCLEOTIDE SEQUENCE [LARGE SCALE GENOMIC DNA]</scope>
    <source>
        <strain evidence="8">AS05jafATM_89</strain>
    </source>
</reference>
<keyword evidence="3 5" id="KW-0347">Helicase</keyword>
<evidence type="ECO:0000313" key="9">
    <source>
        <dbReference type="Proteomes" id="UP000576550"/>
    </source>
</evidence>
<feature type="domain" description="UvrD-like helicase ATP-binding" evidence="7">
    <location>
        <begin position="229"/>
        <end position="567"/>
    </location>
</feature>
<dbReference type="InterPro" id="IPR027785">
    <property type="entry name" value="UvrD-like_helicase_C"/>
</dbReference>
<keyword evidence="2 5" id="KW-0378">Hydrolase</keyword>
<organism evidence="8 9">
    <name type="scientific">Candidatus Dojkabacteria bacterium</name>
    <dbReference type="NCBI Taxonomy" id="2099670"/>
    <lineage>
        <taxon>Bacteria</taxon>
        <taxon>Candidatus Dojkabacteria</taxon>
    </lineage>
</organism>
<keyword evidence="6" id="KW-0175">Coiled coil</keyword>
<evidence type="ECO:0000256" key="3">
    <source>
        <dbReference type="ARBA" id="ARBA00022806"/>
    </source>
</evidence>
<dbReference type="Pfam" id="PF13245">
    <property type="entry name" value="AAA_19"/>
    <property type="match status" value="1"/>
</dbReference>
<dbReference type="GO" id="GO:0000725">
    <property type="term" value="P:recombinational repair"/>
    <property type="evidence" value="ECO:0007669"/>
    <property type="project" value="TreeGrafter"/>
</dbReference>
<dbReference type="PANTHER" id="PTHR11070">
    <property type="entry name" value="UVRD / RECB / PCRA DNA HELICASE FAMILY MEMBER"/>
    <property type="match status" value="1"/>
</dbReference>
<evidence type="ECO:0000256" key="5">
    <source>
        <dbReference type="PROSITE-ProRule" id="PRU00560"/>
    </source>
</evidence>
<dbReference type="Pfam" id="PF13538">
    <property type="entry name" value="UvrD_C_2"/>
    <property type="match status" value="1"/>
</dbReference>
<evidence type="ECO:0000256" key="4">
    <source>
        <dbReference type="ARBA" id="ARBA00022840"/>
    </source>
</evidence>
<proteinExistence type="predicted"/>
<dbReference type="InterPro" id="IPR014016">
    <property type="entry name" value="UvrD-like_ATP-bd"/>
</dbReference>
<gene>
    <name evidence="8" type="ORF">GX533_01845</name>
</gene>
<accession>A0A832QHC1</accession>
<dbReference type="AlphaFoldDB" id="A0A832QHC1"/>
<dbReference type="GO" id="GO:0005829">
    <property type="term" value="C:cytosol"/>
    <property type="evidence" value="ECO:0007669"/>
    <property type="project" value="TreeGrafter"/>
</dbReference>
<dbReference type="PROSITE" id="PS51198">
    <property type="entry name" value="UVRD_HELICASE_ATP_BIND"/>
    <property type="match status" value="1"/>
</dbReference>
<evidence type="ECO:0000313" key="8">
    <source>
        <dbReference type="EMBL" id="HHX99402.1"/>
    </source>
</evidence>
<dbReference type="Proteomes" id="UP000576550">
    <property type="component" value="Unassembled WGS sequence"/>
</dbReference>
<dbReference type="EMBL" id="DUTP01000003">
    <property type="protein sequence ID" value="HHX99402.1"/>
    <property type="molecule type" value="Genomic_DNA"/>
</dbReference>
<name>A0A832QHC1_9BACT</name>
<dbReference type="InterPro" id="IPR027417">
    <property type="entry name" value="P-loop_NTPase"/>
</dbReference>
<dbReference type="InterPro" id="IPR000212">
    <property type="entry name" value="DNA_helicase_UvrD/REP"/>
</dbReference>
<evidence type="ECO:0000256" key="1">
    <source>
        <dbReference type="ARBA" id="ARBA00022741"/>
    </source>
</evidence>
<feature type="binding site" evidence="5">
    <location>
        <begin position="250"/>
        <end position="257"/>
    </location>
    <ligand>
        <name>ATP</name>
        <dbReference type="ChEBI" id="CHEBI:30616"/>
    </ligand>
</feature>
<dbReference type="GO" id="GO:0043138">
    <property type="term" value="F:3'-5' DNA helicase activity"/>
    <property type="evidence" value="ECO:0007669"/>
    <property type="project" value="TreeGrafter"/>
</dbReference>
<dbReference type="GO" id="GO:0003677">
    <property type="term" value="F:DNA binding"/>
    <property type="evidence" value="ECO:0007669"/>
    <property type="project" value="InterPro"/>
</dbReference>
<keyword evidence="4 5" id="KW-0067">ATP-binding</keyword>
<dbReference type="GO" id="GO:0005524">
    <property type="term" value="F:ATP binding"/>
    <property type="evidence" value="ECO:0007669"/>
    <property type="project" value="UniProtKB-UniRule"/>
</dbReference>
<protein>
    <submittedName>
        <fullName evidence="8">ATP-binding domain-containing protein</fullName>
    </submittedName>
</protein>
<sequence length="740" mass="86545">MQRFIKYIDPLYKDLEDIADFSDIKPKDDVEKTEYPHLEKITLITKKEIDKLFPILQRLEEELERQIDVIDSESDLDAKKEAKSIYNKILTEIERIVDRINNELITLDSPYFGKIVFQPKESITKKDLELYIGKFALVDEQTHIPLITDWRSPIANIYYQNSGPRENVSFLAPVGERFGNLKQKRQFQISKGRIRGIYDAKSGNVAADEFLLAQLQERIGKKLQDIVSTIQAQQNEIIRGNINEPILIQGVAGSGKTTILLHRLAYLFYTYSEEINDKNSLIIAPNQMFIDYVSDVLPNLGVGKVETLTYLFWGRKVLDWDKYYIVSNEAPEDKHKEYKGSIEFLNILDKYFEDFEHELLENIPSYIKESIAHRYYELKEGFKDIDMFERVSLATEYAFAQRKFTEYKEGKINMKERFIEETKKKILEYFKKKCNPYSLYKNLFRSNLLPKDISKYSLDGLTHKRRVRTYRIEDLAPIVYLHFKIHGKKDFERGYVMIDEAQDMSFVQLSTLTQIAKNGNLTLAGDLAQSIIPPFYIKDWDDVIKLVQEITGKECKYHQLQKCYRTTVEIIDFANSFFKKHFPKSYKLPEAVLRHGDDVKFLKAEKDLAEMEKDDIKEIINILKDDFKRGSVTSACLARDRQHANEIYDVLKNYADEIGEKVVRYDENNYQRGVLVMPIENAKGLEFDSVILADINSKYYEDTLLCSKLLYVGITRALHRLYVLVNKNDKFSKDFANVSL</sequence>
<comment type="caution">
    <text evidence="8">The sequence shown here is derived from an EMBL/GenBank/DDBJ whole genome shotgun (WGS) entry which is preliminary data.</text>
</comment>
<evidence type="ECO:0000256" key="2">
    <source>
        <dbReference type="ARBA" id="ARBA00022801"/>
    </source>
</evidence>
<keyword evidence="1 5" id="KW-0547">Nucleotide-binding</keyword>
<dbReference type="Gene3D" id="3.40.50.300">
    <property type="entry name" value="P-loop containing nucleotide triphosphate hydrolases"/>
    <property type="match status" value="2"/>
</dbReference>
<dbReference type="GO" id="GO:0016787">
    <property type="term" value="F:hydrolase activity"/>
    <property type="evidence" value="ECO:0007669"/>
    <property type="project" value="UniProtKB-UniRule"/>
</dbReference>
<dbReference type="PANTHER" id="PTHR11070:SF17">
    <property type="entry name" value="DNA HELICASE IV"/>
    <property type="match status" value="1"/>
</dbReference>